<comment type="caution">
    <text evidence="1">The sequence shown here is derived from an EMBL/GenBank/DDBJ whole genome shotgun (WGS) entry which is preliminary data.</text>
</comment>
<dbReference type="RefSeq" id="WP_010769015.1">
    <property type="nucleotide sequence ID" value="NZ_ASWE01000001.1"/>
</dbReference>
<accession>R3TLY9</accession>
<dbReference type="OrthoDB" id="2665220at2"/>
<organism evidence="1 2">
    <name type="scientific">Enterococcus phoeniculicola ATCC BAA-412</name>
    <dbReference type="NCBI Taxonomy" id="1158610"/>
    <lineage>
        <taxon>Bacteria</taxon>
        <taxon>Bacillati</taxon>
        <taxon>Bacillota</taxon>
        <taxon>Bacilli</taxon>
        <taxon>Lactobacillales</taxon>
        <taxon>Enterococcaceae</taxon>
        <taxon>Enterococcus</taxon>
    </lineage>
</organism>
<name>R3TLY9_9ENTE</name>
<dbReference type="eggNOG" id="ENOG502ZCUQ">
    <property type="taxonomic scope" value="Bacteria"/>
</dbReference>
<evidence type="ECO:0000313" key="1">
    <source>
        <dbReference type="EMBL" id="EOL42023.1"/>
    </source>
</evidence>
<dbReference type="HOGENOM" id="CLU_1341530_0_0_9"/>
<proteinExistence type="predicted"/>
<reference evidence="1 2" key="1">
    <citation type="submission" date="2013-02" db="EMBL/GenBank/DDBJ databases">
        <title>The Genome Sequence of Enterococcus phoeniculicola BAA-412.</title>
        <authorList>
            <consortium name="The Broad Institute Genome Sequencing Platform"/>
            <consortium name="The Broad Institute Genome Sequencing Center for Infectious Disease"/>
            <person name="Earl A.M."/>
            <person name="Gilmore M.S."/>
            <person name="Lebreton F."/>
            <person name="Walker B."/>
            <person name="Young S.K."/>
            <person name="Zeng Q."/>
            <person name="Gargeya S."/>
            <person name="Fitzgerald M."/>
            <person name="Haas B."/>
            <person name="Abouelleil A."/>
            <person name="Alvarado L."/>
            <person name="Arachchi H.M."/>
            <person name="Berlin A.M."/>
            <person name="Chapman S.B."/>
            <person name="Dewar J."/>
            <person name="Goldberg J."/>
            <person name="Griggs A."/>
            <person name="Gujja S."/>
            <person name="Hansen M."/>
            <person name="Howarth C."/>
            <person name="Imamovic A."/>
            <person name="Larimer J."/>
            <person name="McCowan C."/>
            <person name="Murphy C."/>
            <person name="Neiman D."/>
            <person name="Pearson M."/>
            <person name="Priest M."/>
            <person name="Roberts A."/>
            <person name="Saif S."/>
            <person name="Shea T."/>
            <person name="Sisk P."/>
            <person name="Sykes S."/>
            <person name="Wortman J."/>
            <person name="Nusbaum C."/>
            <person name="Birren B."/>
        </authorList>
    </citation>
    <scope>NUCLEOTIDE SEQUENCE [LARGE SCALE GENOMIC DNA]</scope>
    <source>
        <strain evidence="1 2">ATCC BAA-412</strain>
    </source>
</reference>
<dbReference type="PATRIC" id="fig|1158610.3.peg.2347"/>
<dbReference type="STRING" id="154621.RV11_GL003483"/>
<sequence>MRKKYYAIKSGDRYKHFPDGNWNTELDKTCLFSKKSTAENKMQLFADEIVEVELVEKTEVTRHGKWVCARNVDTDYWRACEYFNSKDSAILAANQAIKNFERNGETNDIEDILGFYPDENEKITTFAVGQCMIPTLYIDTDGLLEAASGNVYDQCGEYADDYLDDVSKDHLDELEKVILEWFERHNYMPSCYTIEGTEEIKVED</sequence>
<dbReference type="Proteomes" id="UP000013785">
    <property type="component" value="Unassembled WGS sequence"/>
</dbReference>
<gene>
    <name evidence="1" type="ORF">UC3_02371</name>
</gene>
<protein>
    <submittedName>
        <fullName evidence="1">Uncharacterized protein</fullName>
    </submittedName>
</protein>
<dbReference type="EMBL" id="AJAT01000017">
    <property type="protein sequence ID" value="EOL42023.1"/>
    <property type="molecule type" value="Genomic_DNA"/>
</dbReference>
<evidence type="ECO:0000313" key="2">
    <source>
        <dbReference type="Proteomes" id="UP000013785"/>
    </source>
</evidence>
<dbReference type="AlphaFoldDB" id="R3TLY9"/>
<keyword evidence="2" id="KW-1185">Reference proteome</keyword>